<comment type="caution">
    <text evidence="1">The sequence shown here is derived from an EMBL/GenBank/DDBJ whole genome shotgun (WGS) entry which is preliminary data.</text>
</comment>
<gene>
    <name evidence="1" type="ORF">ElyMa_001365800</name>
</gene>
<keyword evidence="2" id="KW-1185">Reference proteome</keyword>
<reference evidence="1 2" key="1">
    <citation type="journal article" date="2021" name="Elife">
        <title>Chloroplast acquisition without the gene transfer in kleptoplastic sea slugs, Plakobranchus ocellatus.</title>
        <authorList>
            <person name="Maeda T."/>
            <person name="Takahashi S."/>
            <person name="Yoshida T."/>
            <person name="Shimamura S."/>
            <person name="Takaki Y."/>
            <person name="Nagai Y."/>
            <person name="Toyoda A."/>
            <person name="Suzuki Y."/>
            <person name="Arimoto A."/>
            <person name="Ishii H."/>
            <person name="Satoh N."/>
            <person name="Nishiyama T."/>
            <person name="Hasebe M."/>
            <person name="Maruyama T."/>
            <person name="Minagawa J."/>
            <person name="Obokata J."/>
            <person name="Shigenobu S."/>
        </authorList>
    </citation>
    <scope>NUCLEOTIDE SEQUENCE [LARGE SCALE GENOMIC DNA]</scope>
</reference>
<dbReference type="EMBL" id="BMAT01002704">
    <property type="protein sequence ID" value="GFS12194.1"/>
    <property type="molecule type" value="Genomic_DNA"/>
</dbReference>
<dbReference type="AlphaFoldDB" id="A0AAV4INT3"/>
<name>A0AAV4INT3_9GAST</name>
<proteinExistence type="predicted"/>
<protein>
    <submittedName>
        <fullName evidence="1">Uncharacterized protein</fullName>
    </submittedName>
</protein>
<sequence>MMSTALMGRVEGSRKRRRLALSLMGRVEGSRKRGRLALSLMDRVEGIRKRGRLALPLMDNITTITGLSLGEVVHRSQDLEDWRVVVASIGGEAIQHGVSCRRMSDHISHGTVFCSSIDRLSY</sequence>
<evidence type="ECO:0000313" key="2">
    <source>
        <dbReference type="Proteomes" id="UP000762676"/>
    </source>
</evidence>
<organism evidence="1 2">
    <name type="scientific">Elysia marginata</name>
    <dbReference type="NCBI Taxonomy" id="1093978"/>
    <lineage>
        <taxon>Eukaryota</taxon>
        <taxon>Metazoa</taxon>
        <taxon>Spiralia</taxon>
        <taxon>Lophotrochozoa</taxon>
        <taxon>Mollusca</taxon>
        <taxon>Gastropoda</taxon>
        <taxon>Heterobranchia</taxon>
        <taxon>Euthyneura</taxon>
        <taxon>Panpulmonata</taxon>
        <taxon>Sacoglossa</taxon>
        <taxon>Placobranchoidea</taxon>
        <taxon>Plakobranchidae</taxon>
        <taxon>Elysia</taxon>
    </lineage>
</organism>
<evidence type="ECO:0000313" key="1">
    <source>
        <dbReference type="EMBL" id="GFS12194.1"/>
    </source>
</evidence>
<dbReference type="Proteomes" id="UP000762676">
    <property type="component" value="Unassembled WGS sequence"/>
</dbReference>
<accession>A0AAV4INT3</accession>